<dbReference type="OrthoDB" id="9801938at2"/>
<keyword evidence="3 4" id="KW-0067">ATP-binding</keyword>
<evidence type="ECO:0000313" key="8">
    <source>
        <dbReference type="Proteomes" id="UP000196573"/>
    </source>
</evidence>
<feature type="binding site" evidence="4">
    <location>
        <position position="54"/>
    </location>
    <ligand>
        <name>substrate</name>
    </ligand>
</feature>
<dbReference type="Gene3D" id="3.40.50.10420">
    <property type="entry name" value="NagB/RpiA/CoA transferase-like"/>
    <property type="match status" value="1"/>
</dbReference>
<feature type="binding site" evidence="4">
    <location>
        <begin position="144"/>
        <end position="152"/>
    </location>
    <ligand>
        <name>ATP</name>
        <dbReference type="ChEBI" id="CHEBI:30616"/>
    </ligand>
</feature>
<name>A0A1X7AFZ8_9GAMM</name>
<dbReference type="InterPro" id="IPR024185">
    <property type="entry name" value="FTHF_cligase-like_sf"/>
</dbReference>
<dbReference type="NCBIfam" id="TIGR02727">
    <property type="entry name" value="MTHFS_bact"/>
    <property type="match status" value="1"/>
</dbReference>
<dbReference type="EC" id="6.3.3.2" evidence="5"/>
<evidence type="ECO:0000313" key="7">
    <source>
        <dbReference type="EMBL" id="SMA39043.1"/>
    </source>
</evidence>
<reference evidence="7 8" key="1">
    <citation type="submission" date="2017-03" db="EMBL/GenBank/DDBJ databases">
        <authorList>
            <person name="Afonso C.L."/>
            <person name="Miller P.J."/>
            <person name="Scott M.A."/>
            <person name="Spackman E."/>
            <person name="Goraichik I."/>
            <person name="Dimitrov K.M."/>
            <person name="Suarez D.L."/>
            <person name="Swayne D.E."/>
        </authorList>
    </citation>
    <scope>NUCLEOTIDE SEQUENCE [LARGE SCALE GENOMIC DNA]</scope>
    <source>
        <strain evidence="7">SB41UT1</strain>
    </source>
</reference>
<dbReference type="GO" id="GO:0035999">
    <property type="term" value="P:tetrahydrofolate interconversion"/>
    <property type="evidence" value="ECO:0007669"/>
    <property type="project" value="TreeGrafter"/>
</dbReference>
<dbReference type="GO" id="GO:0030272">
    <property type="term" value="F:5-formyltetrahydrofolate cyclo-ligase activity"/>
    <property type="evidence" value="ECO:0007669"/>
    <property type="project" value="UniProtKB-EC"/>
</dbReference>
<dbReference type="InterPro" id="IPR037171">
    <property type="entry name" value="NagB/RpiA_transferase-like"/>
</dbReference>
<dbReference type="PANTHER" id="PTHR23407:SF1">
    <property type="entry name" value="5-FORMYLTETRAHYDROFOLATE CYCLO-LIGASE"/>
    <property type="match status" value="1"/>
</dbReference>
<evidence type="ECO:0000256" key="5">
    <source>
        <dbReference type="RuleBase" id="RU361279"/>
    </source>
</evidence>
<dbReference type="SUPFAM" id="SSF100950">
    <property type="entry name" value="NagB/RpiA/CoA transferase-like"/>
    <property type="match status" value="1"/>
</dbReference>
<feature type="region of interest" description="Disordered" evidence="6">
    <location>
        <begin position="1"/>
        <end position="26"/>
    </location>
</feature>
<keyword evidence="7" id="KW-0436">Ligase</keyword>
<comment type="similarity">
    <text evidence="1 5">Belongs to the 5-formyltetrahydrofolate cyclo-ligase family.</text>
</comment>
<keyword evidence="5" id="KW-0479">Metal-binding</keyword>
<dbReference type="GO" id="GO:0009396">
    <property type="term" value="P:folic acid-containing compound biosynthetic process"/>
    <property type="evidence" value="ECO:0007669"/>
    <property type="project" value="TreeGrafter"/>
</dbReference>
<proteinExistence type="inferred from homology"/>
<evidence type="ECO:0000256" key="4">
    <source>
        <dbReference type="PIRSR" id="PIRSR006806-1"/>
    </source>
</evidence>
<evidence type="ECO:0000256" key="3">
    <source>
        <dbReference type="ARBA" id="ARBA00022840"/>
    </source>
</evidence>
<accession>A0A1X7AFZ8</accession>
<organism evidence="7 8">
    <name type="scientific">Parendozoicomonas haliclonae</name>
    <dbReference type="NCBI Taxonomy" id="1960125"/>
    <lineage>
        <taxon>Bacteria</taxon>
        <taxon>Pseudomonadati</taxon>
        <taxon>Pseudomonadota</taxon>
        <taxon>Gammaproteobacteria</taxon>
        <taxon>Oceanospirillales</taxon>
        <taxon>Endozoicomonadaceae</taxon>
        <taxon>Parendozoicomonas</taxon>
    </lineage>
</organism>
<dbReference type="GO" id="GO:0046872">
    <property type="term" value="F:metal ion binding"/>
    <property type="evidence" value="ECO:0007669"/>
    <property type="project" value="UniProtKB-KW"/>
</dbReference>
<evidence type="ECO:0000256" key="1">
    <source>
        <dbReference type="ARBA" id="ARBA00010638"/>
    </source>
</evidence>
<dbReference type="InterPro" id="IPR002698">
    <property type="entry name" value="FTHF_cligase"/>
</dbReference>
<evidence type="ECO:0000256" key="6">
    <source>
        <dbReference type="SAM" id="MobiDB-lite"/>
    </source>
</evidence>
<feature type="binding site" evidence="4">
    <location>
        <position position="59"/>
    </location>
    <ligand>
        <name>substrate</name>
    </ligand>
</feature>
<dbReference type="AlphaFoldDB" id="A0A1X7AFZ8"/>
<protein>
    <recommendedName>
        <fullName evidence="5">5-formyltetrahydrofolate cyclo-ligase</fullName>
        <ecNumber evidence="5">6.3.3.2</ecNumber>
    </recommendedName>
</protein>
<comment type="catalytic activity">
    <reaction evidence="5">
        <text>(6S)-5-formyl-5,6,7,8-tetrahydrofolate + ATP = (6R)-5,10-methenyltetrahydrofolate + ADP + phosphate</text>
        <dbReference type="Rhea" id="RHEA:10488"/>
        <dbReference type="ChEBI" id="CHEBI:30616"/>
        <dbReference type="ChEBI" id="CHEBI:43474"/>
        <dbReference type="ChEBI" id="CHEBI:57455"/>
        <dbReference type="ChEBI" id="CHEBI:57457"/>
        <dbReference type="ChEBI" id="CHEBI:456216"/>
        <dbReference type="EC" id="6.3.3.2"/>
    </reaction>
</comment>
<keyword evidence="8" id="KW-1185">Reference proteome</keyword>
<keyword evidence="2 4" id="KW-0547">Nucleotide-binding</keyword>
<feature type="compositionally biased region" description="Basic residues" evidence="6">
    <location>
        <begin position="10"/>
        <end position="20"/>
    </location>
</feature>
<dbReference type="Pfam" id="PF01812">
    <property type="entry name" value="5-FTHF_cyc-lig"/>
    <property type="match status" value="1"/>
</dbReference>
<gene>
    <name evidence="7" type="ORF">EHSB41UT_00960</name>
</gene>
<dbReference type="PANTHER" id="PTHR23407">
    <property type="entry name" value="ATPASE INHIBITOR/5-FORMYLTETRAHYDROFOLATE CYCLO-LIGASE"/>
    <property type="match status" value="1"/>
</dbReference>
<keyword evidence="5" id="KW-0460">Magnesium</keyword>
<dbReference type="RefSeq" id="WP_087107441.1">
    <property type="nucleotide sequence ID" value="NZ_CBCSCN010000001.1"/>
</dbReference>
<comment type="cofactor">
    <cofactor evidence="5">
        <name>Mg(2+)</name>
        <dbReference type="ChEBI" id="CHEBI:18420"/>
    </cofactor>
</comment>
<evidence type="ECO:0000256" key="2">
    <source>
        <dbReference type="ARBA" id="ARBA00022741"/>
    </source>
</evidence>
<feature type="binding site" evidence="4">
    <location>
        <begin position="8"/>
        <end position="12"/>
    </location>
    <ligand>
        <name>ATP</name>
        <dbReference type="ChEBI" id="CHEBI:30616"/>
    </ligand>
</feature>
<dbReference type="Proteomes" id="UP000196573">
    <property type="component" value="Unassembled WGS sequence"/>
</dbReference>
<dbReference type="GO" id="GO:0005524">
    <property type="term" value="F:ATP binding"/>
    <property type="evidence" value="ECO:0007669"/>
    <property type="project" value="UniProtKB-KW"/>
</dbReference>
<dbReference type="PIRSF" id="PIRSF006806">
    <property type="entry name" value="FTHF_cligase"/>
    <property type="match status" value="1"/>
</dbReference>
<sequence length="203" mass="23097">MPASKTSKQQLRKQLRHKRNSLTSGQQHQAALGLQRIISAQPAWIRSQHIAVYIANDGEIDPMPLVKQAWKEGKTVYLPVLEPLQSGKLLFLPWRPDTVLVNNRYGIPEPTLRRPYRFRYRPRPAWALDLVLLPLTGFDSSGKRMGMGGGFYDRTFAFMKNANAINKPFLAGLAHECQRVSRIPTDSWDIPLSAIYSDLNVYP</sequence>
<dbReference type="EMBL" id="FWPT01000002">
    <property type="protein sequence ID" value="SMA39043.1"/>
    <property type="molecule type" value="Genomic_DNA"/>
</dbReference>